<keyword evidence="1" id="KW-0343">GTPase activation</keyword>
<evidence type="ECO:0000259" key="2">
    <source>
        <dbReference type="PROSITE" id="PS50086"/>
    </source>
</evidence>
<sequence>MNEVVGPIYYVFANHPDLKERSFAEADTFFCFNNLMAEIQCNFNRSLDQDFGIDPELLCHLNRLQLEPTYFAFRWITLLFSREFMLPDVLRLWDCIFADEHRFDLVLYICCSMLILVRSELLTCDFPQAVRLVQNYPYNDVGCIISHALRLYNPHKK</sequence>
<dbReference type="GO" id="GO:0006886">
    <property type="term" value="P:intracellular protein transport"/>
    <property type="evidence" value="ECO:0007669"/>
    <property type="project" value="TreeGrafter"/>
</dbReference>
<dbReference type="InterPro" id="IPR000195">
    <property type="entry name" value="Rab-GAP-TBC_dom"/>
</dbReference>
<protein>
    <submittedName>
        <fullName evidence="3">Rab-GAP TBC domain-containing protein</fullName>
    </submittedName>
</protein>
<dbReference type="PANTHER" id="PTHR22957:SF27">
    <property type="entry name" value="TBC1 DOMAIN FAMILY MEMBER 13"/>
    <property type="match status" value="1"/>
</dbReference>
<evidence type="ECO:0000313" key="3">
    <source>
        <dbReference type="WBParaSite" id="MCU_004096-RA"/>
    </source>
</evidence>
<reference evidence="3" key="1">
    <citation type="submission" date="2019-11" db="UniProtKB">
        <authorList>
            <consortium name="WormBaseParasite"/>
        </authorList>
    </citation>
    <scope>IDENTIFICATION</scope>
</reference>
<accession>A0A5K3F0X7</accession>
<dbReference type="GO" id="GO:0005096">
    <property type="term" value="F:GTPase activator activity"/>
    <property type="evidence" value="ECO:0007669"/>
    <property type="project" value="UniProtKB-KW"/>
</dbReference>
<dbReference type="AlphaFoldDB" id="A0A5K3F0X7"/>
<name>A0A5K3F0X7_MESCO</name>
<dbReference type="PROSITE" id="PS50086">
    <property type="entry name" value="TBC_RABGAP"/>
    <property type="match status" value="1"/>
</dbReference>
<dbReference type="Pfam" id="PF00566">
    <property type="entry name" value="RabGAP-TBC"/>
    <property type="match status" value="1"/>
</dbReference>
<dbReference type="WBParaSite" id="MCU_004096-RA">
    <property type="protein sequence ID" value="MCU_004096-RA"/>
    <property type="gene ID" value="MCU_004096"/>
</dbReference>
<dbReference type="Gene3D" id="1.10.472.80">
    <property type="entry name" value="Ypt/Rab-GAP domain of gyp1p, domain 3"/>
    <property type="match status" value="1"/>
</dbReference>
<dbReference type="SUPFAM" id="SSF47923">
    <property type="entry name" value="Ypt/Rab-GAP domain of gyp1p"/>
    <property type="match status" value="2"/>
</dbReference>
<dbReference type="InterPro" id="IPR035969">
    <property type="entry name" value="Rab-GAP_TBC_sf"/>
</dbReference>
<organism evidence="3">
    <name type="scientific">Mesocestoides corti</name>
    <name type="common">Flatworm</name>
    <dbReference type="NCBI Taxonomy" id="53468"/>
    <lineage>
        <taxon>Eukaryota</taxon>
        <taxon>Metazoa</taxon>
        <taxon>Spiralia</taxon>
        <taxon>Lophotrochozoa</taxon>
        <taxon>Platyhelminthes</taxon>
        <taxon>Cestoda</taxon>
        <taxon>Eucestoda</taxon>
        <taxon>Cyclophyllidea</taxon>
        <taxon>Mesocestoididae</taxon>
        <taxon>Mesocestoides</taxon>
    </lineage>
</organism>
<dbReference type="PANTHER" id="PTHR22957">
    <property type="entry name" value="TBC1 DOMAIN FAMILY MEMBER GTPASE-ACTIVATING PROTEIN"/>
    <property type="match status" value="1"/>
</dbReference>
<proteinExistence type="predicted"/>
<feature type="domain" description="Rab-GAP TBC" evidence="2">
    <location>
        <begin position="1"/>
        <end position="100"/>
    </location>
</feature>
<evidence type="ECO:0000256" key="1">
    <source>
        <dbReference type="ARBA" id="ARBA00022468"/>
    </source>
</evidence>